<reference evidence="1 2" key="1">
    <citation type="submission" date="2021-06" db="EMBL/GenBank/DDBJ databases">
        <title>Caerostris extrusa draft genome.</title>
        <authorList>
            <person name="Kono N."/>
            <person name="Arakawa K."/>
        </authorList>
    </citation>
    <scope>NUCLEOTIDE SEQUENCE [LARGE SCALE GENOMIC DNA]</scope>
</reference>
<comment type="caution">
    <text evidence="1">The sequence shown here is derived from an EMBL/GenBank/DDBJ whole genome shotgun (WGS) entry which is preliminary data.</text>
</comment>
<organism evidence="1 2">
    <name type="scientific">Caerostris extrusa</name>
    <name type="common">Bark spider</name>
    <name type="synonym">Caerostris bankana</name>
    <dbReference type="NCBI Taxonomy" id="172846"/>
    <lineage>
        <taxon>Eukaryota</taxon>
        <taxon>Metazoa</taxon>
        <taxon>Ecdysozoa</taxon>
        <taxon>Arthropoda</taxon>
        <taxon>Chelicerata</taxon>
        <taxon>Arachnida</taxon>
        <taxon>Araneae</taxon>
        <taxon>Araneomorphae</taxon>
        <taxon>Entelegynae</taxon>
        <taxon>Araneoidea</taxon>
        <taxon>Araneidae</taxon>
        <taxon>Caerostris</taxon>
    </lineage>
</organism>
<evidence type="ECO:0000313" key="2">
    <source>
        <dbReference type="Proteomes" id="UP001054945"/>
    </source>
</evidence>
<accession>A0AAV4TWF6</accession>
<dbReference type="EMBL" id="BPLR01011909">
    <property type="protein sequence ID" value="GIY49881.1"/>
    <property type="molecule type" value="Genomic_DNA"/>
</dbReference>
<proteinExistence type="predicted"/>
<protein>
    <submittedName>
        <fullName evidence="1">Uncharacterized protein</fullName>
    </submittedName>
</protein>
<name>A0AAV4TWF6_CAEEX</name>
<gene>
    <name evidence="1" type="ORF">CEXT_550811</name>
</gene>
<keyword evidence="2" id="KW-1185">Reference proteome</keyword>
<evidence type="ECO:0000313" key="1">
    <source>
        <dbReference type="EMBL" id="GIY49881.1"/>
    </source>
</evidence>
<sequence>MNPVLNKMEVSGDSGKKFVKLSGISDKSLIDCWFNIIFVRKMFLKACRGNNAKKECYKVFLWKGMLIVIRNYVGLAIKKPINSYHPGTPFWDAGRQSLKRNHSDDVLFCGILDSEFRRSGWRGRAPKGTCPKLFHLVEQFSLFFLSVESIWYHVSRNAA</sequence>
<dbReference type="Proteomes" id="UP001054945">
    <property type="component" value="Unassembled WGS sequence"/>
</dbReference>
<dbReference type="AlphaFoldDB" id="A0AAV4TWF6"/>